<evidence type="ECO:0000313" key="3">
    <source>
        <dbReference type="Proteomes" id="UP001498398"/>
    </source>
</evidence>
<comment type="caution">
    <text evidence="2">The sequence shown here is derived from an EMBL/GenBank/DDBJ whole genome shotgun (WGS) entry which is preliminary data.</text>
</comment>
<proteinExistence type="predicted"/>
<accession>A0ABR1IUS4</accession>
<feature type="compositionally biased region" description="Basic and acidic residues" evidence="1">
    <location>
        <begin position="56"/>
        <end position="77"/>
    </location>
</feature>
<reference evidence="2 3" key="1">
    <citation type="submission" date="2024-01" db="EMBL/GenBank/DDBJ databases">
        <title>A draft genome for the cacao thread blight pathogen Marasmiellus scandens.</title>
        <authorList>
            <person name="Baruah I.K."/>
            <person name="Leung J."/>
            <person name="Bukari Y."/>
            <person name="Amoako-Attah I."/>
            <person name="Meinhardt L.W."/>
            <person name="Bailey B.A."/>
            <person name="Cohen S.P."/>
        </authorList>
    </citation>
    <scope>NUCLEOTIDE SEQUENCE [LARGE SCALE GENOMIC DNA]</scope>
    <source>
        <strain evidence="2 3">GH-19</strain>
    </source>
</reference>
<keyword evidence="3" id="KW-1185">Reference proteome</keyword>
<organism evidence="2 3">
    <name type="scientific">Marasmiellus scandens</name>
    <dbReference type="NCBI Taxonomy" id="2682957"/>
    <lineage>
        <taxon>Eukaryota</taxon>
        <taxon>Fungi</taxon>
        <taxon>Dikarya</taxon>
        <taxon>Basidiomycota</taxon>
        <taxon>Agaricomycotina</taxon>
        <taxon>Agaricomycetes</taxon>
        <taxon>Agaricomycetidae</taxon>
        <taxon>Agaricales</taxon>
        <taxon>Marasmiineae</taxon>
        <taxon>Omphalotaceae</taxon>
        <taxon>Marasmiellus</taxon>
    </lineage>
</organism>
<feature type="compositionally biased region" description="Polar residues" evidence="1">
    <location>
        <begin position="79"/>
        <end position="89"/>
    </location>
</feature>
<dbReference type="EMBL" id="JBANRG010000074">
    <property type="protein sequence ID" value="KAK7439183.1"/>
    <property type="molecule type" value="Genomic_DNA"/>
</dbReference>
<dbReference type="Proteomes" id="UP001498398">
    <property type="component" value="Unassembled WGS sequence"/>
</dbReference>
<sequence length="123" mass="13397">MSLVVVVSSVLDAASQVRNNSTQHHHILTALTGHPTLHSPPIPLFSTLGRIPLDPHSLDPHSLDPHSLDPHSLDPHSQDPLSTPPHSTLFTSTPSQTPLLPLYLPRLVIDFSPRAVTEPCVVW</sequence>
<evidence type="ECO:0000256" key="1">
    <source>
        <dbReference type="SAM" id="MobiDB-lite"/>
    </source>
</evidence>
<gene>
    <name evidence="2" type="ORF">VKT23_017673</name>
</gene>
<protein>
    <submittedName>
        <fullName evidence="2">Uncharacterized protein</fullName>
    </submittedName>
</protein>
<feature type="region of interest" description="Disordered" evidence="1">
    <location>
        <begin position="56"/>
        <end position="89"/>
    </location>
</feature>
<name>A0ABR1IUS4_9AGAR</name>
<evidence type="ECO:0000313" key="2">
    <source>
        <dbReference type="EMBL" id="KAK7439183.1"/>
    </source>
</evidence>